<keyword evidence="3" id="KW-1185">Reference proteome</keyword>
<reference evidence="2" key="2">
    <citation type="submission" date="2013-04" db="UniProtKB">
        <authorList>
            <consortium name="EnsemblPlants"/>
        </authorList>
    </citation>
    <scope>IDENTIFICATION</scope>
</reference>
<dbReference type="EnsemblPlants" id="OB03G30470.1">
    <property type="protein sequence ID" value="OB03G30470.1"/>
    <property type="gene ID" value="OB03G30470"/>
</dbReference>
<evidence type="ECO:0000313" key="3">
    <source>
        <dbReference type="Proteomes" id="UP000006038"/>
    </source>
</evidence>
<name>J3LPS1_ORYBR</name>
<dbReference type="AlphaFoldDB" id="J3LPS1"/>
<protein>
    <submittedName>
        <fullName evidence="2">Uncharacterized protein</fullName>
    </submittedName>
</protein>
<dbReference type="HOGENOM" id="CLU_3038572_0_0_1"/>
<organism evidence="2">
    <name type="scientific">Oryza brachyantha</name>
    <name type="common">malo sina</name>
    <dbReference type="NCBI Taxonomy" id="4533"/>
    <lineage>
        <taxon>Eukaryota</taxon>
        <taxon>Viridiplantae</taxon>
        <taxon>Streptophyta</taxon>
        <taxon>Embryophyta</taxon>
        <taxon>Tracheophyta</taxon>
        <taxon>Spermatophyta</taxon>
        <taxon>Magnoliopsida</taxon>
        <taxon>Liliopsida</taxon>
        <taxon>Poales</taxon>
        <taxon>Poaceae</taxon>
        <taxon>BOP clade</taxon>
        <taxon>Oryzoideae</taxon>
        <taxon>Oryzeae</taxon>
        <taxon>Oryzinae</taxon>
        <taxon>Oryza</taxon>
    </lineage>
</organism>
<accession>J3LPS1</accession>
<sequence length="55" mass="5955">LINNRERTAKLHSNFSNLSIGENDTKKLARSVPAHSPGAAQRMTGSPVCHGRSKI</sequence>
<reference evidence="2" key="1">
    <citation type="journal article" date="2013" name="Nat. Commun.">
        <title>Whole-genome sequencing of Oryza brachyantha reveals mechanisms underlying Oryza genome evolution.</title>
        <authorList>
            <person name="Chen J."/>
            <person name="Huang Q."/>
            <person name="Gao D."/>
            <person name="Wang J."/>
            <person name="Lang Y."/>
            <person name="Liu T."/>
            <person name="Li B."/>
            <person name="Bai Z."/>
            <person name="Luis Goicoechea J."/>
            <person name="Liang C."/>
            <person name="Chen C."/>
            <person name="Zhang W."/>
            <person name="Sun S."/>
            <person name="Liao Y."/>
            <person name="Zhang X."/>
            <person name="Yang L."/>
            <person name="Song C."/>
            <person name="Wang M."/>
            <person name="Shi J."/>
            <person name="Liu G."/>
            <person name="Liu J."/>
            <person name="Zhou H."/>
            <person name="Zhou W."/>
            <person name="Yu Q."/>
            <person name="An N."/>
            <person name="Chen Y."/>
            <person name="Cai Q."/>
            <person name="Wang B."/>
            <person name="Liu B."/>
            <person name="Min J."/>
            <person name="Huang Y."/>
            <person name="Wu H."/>
            <person name="Li Z."/>
            <person name="Zhang Y."/>
            <person name="Yin Y."/>
            <person name="Song W."/>
            <person name="Jiang J."/>
            <person name="Jackson S.A."/>
            <person name="Wing R.A."/>
            <person name="Wang J."/>
            <person name="Chen M."/>
        </authorList>
    </citation>
    <scope>NUCLEOTIDE SEQUENCE [LARGE SCALE GENOMIC DNA]</scope>
    <source>
        <strain evidence="2">cv. IRGC 101232</strain>
    </source>
</reference>
<dbReference type="Proteomes" id="UP000006038">
    <property type="component" value="Chromosome 3"/>
</dbReference>
<feature type="region of interest" description="Disordered" evidence="1">
    <location>
        <begin position="28"/>
        <end position="55"/>
    </location>
</feature>
<evidence type="ECO:0000256" key="1">
    <source>
        <dbReference type="SAM" id="MobiDB-lite"/>
    </source>
</evidence>
<evidence type="ECO:0000313" key="2">
    <source>
        <dbReference type="EnsemblPlants" id="OB03G30470.1"/>
    </source>
</evidence>
<proteinExistence type="predicted"/>
<dbReference type="Gramene" id="OB03G30470.1">
    <property type="protein sequence ID" value="OB03G30470.1"/>
    <property type="gene ID" value="OB03G30470"/>
</dbReference>